<feature type="transmembrane region" description="Helical" evidence="1">
    <location>
        <begin position="60"/>
        <end position="81"/>
    </location>
</feature>
<dbReference type="Proteomes" id="UP001157914">
    <property type="component" value="Unassembled WGS sequence"/>
</dbReference>
<name>A0ABY1PAM6_9HYPH</name>
<dbReference type="RefSeq" id="WP_155193195.1">
    <property type="nucleotide sequence ID" value="NZ_BAAAEA010000004.1"/>
</dbReference>
<feature type="transmembrane region" description="Helical" evidence="1">
    <location>
        <begin position="181"/>
        <end position="203"/>
    </location>
</feature>
<accession>A0ABY1PAM6</accession>
<gene>
    <name evidence="2" type="ORF">SAMN06265374_3033</name>
</gene>
<reference evidence="2 3" key="1">
    <citation type="submission" date="2017-05" db="EMBL/GenBank/DDBJ databases">
        <authorList>
            <person name="Varghese N."/>
            <person name="Submissions S."/>
        </authorList>
    </citation>
    <scope>NUCLEOTIDE SEQUENCE [LARGE SCALE GENOMIC DNA]</scope>
    <source>
        <strain evidence="2 3">DSM 15949</strain>
    </source>
</reference>
<evidence type="ECO:0008006" key="4">
    <source>
        <dbReference type="Google" id="ProtNLM"/>
    </source>
</evidence>
<evidence type="ECO:0000256" key="1">
    <source>
        <dbReference type="SAM" id="Phobius"/>
    </source>
</evidence>
<feature type="transmembrane region" description="Helical" evidence="1">
    <location>
        <begin position="223"/>
        <end position="246"/>
    </location>
</feature>
<organism evidence="2 3">
    <name type="scientific">Roseibium denhamense</name>
    <dbReference type="NCBI Taxonomy" id="76305"/>
    <lineage>
        <taxon>Bacteria</taxon>
        <taxon>Pseudomonadati</taxon>
        <taxon>Pseudomonadota</taxon>
        <taxon>Alphaproteobacteria</taxon>
        <taxon>Hyphomicrobiales</taxon>
        <taxon>Stappiaceae</taxon>
        <taxon>Roseibium</taxon>
    </lineage>
</organism>
<sequence>MLTRLLTDSLSLVFGHLETVFKVCGAWFGLQFVLSILLLLSTGGQAFDGENDVISPATGVLLMVNTILAFVSAASIAVAWHRFGLRGDDVGPIHLRFGLVELLFLLKMAVIGIVSSVLLIPMIFVAFIPSDTLMSGVLLVAILAGFFLLFSLVMRFNLVLPATAVEQPLGFMEAFQMGKGLGWRMLLAIIALSLPLIFVALGLQYVLSQFSFGLPALLIQLKLMVLNVLLQIILTVLGISVITSAYRMALERAARP</sequence>
<feature type="transmembrane region" description="Helical" evidence="1">
    <location>
        <begin position="102"/>
        <end position="128"/>
    </location>
</feature>
<keyword evidence="1" id="KW-0812">Transmembrane</keyword>
<keyword evidence="3" id="KW-1185">Reference proteome</keyword>
<protein>
    <recommendedName>
        <fullName evidence="4">ABC transporter permease</fullName>
    </recommendedName>
</protein>
<feature type="transmembrane region" description="Helical" evidence="1">
    <location>
        <begin position="134"/>
        <end position="160"/>
    </location>
</feature>
<feature type="transmembrane region" description="Helical" evidence="1">
    <location>
        <begin position="20"/>
        <end position="40"/>
    </location>
</feature>
<keyword evidence="1" id="KW-0472">Membrane</keyword>
<evidence type="ECO:0000313" key="3">
    <source>
        <dbReference type="Proteomes" id="UP001157914"/>
    </source>
</evidence>
<evidence type="ECO:0000313" key="2">
    <source>
        <dbReference type="EMBL" id="SMP28949.1"/>
    </source>
</evidence>
<comment type="caution">
    <text evidence="2">The sequence shown here is derived from an EMBL/GenBank/DDBJ whole genome shotgun (WGS) entry which is preliminary data.</text>
</comment>
<keyword evidence="1" id="KW-1133">Transmembrane helix</keyword>
<dbReference type="EMBL" id="FXTT01000004">
    <property type="protein sequence ID" value="SMP28949.1"/>
    <property type="molecule type" value="Genomic_DNA"/>
</dbReference>
<proteinExistence type="predicted"/>